<evidence type="ECO:0000313" key="4">
    <source>
        <dbReference type="Proteomes" id="UP000830116"/>
    </source>
</evidence>
<dbReference type="Gene3D" id="3.40.30.10">
    <property type="entry name" value="Glutaredoxin"/>
    <property type="match status" value="1"/>
</dbReference>
<dbReference type="RefSeq" id="WP_243537975.1">
    <property type="nucleotide sequence ID" value="NZ_CP093442.1"/>
</dbReference>
<evidence type="ECO:0000256" key="1">
    <source>
        <dbReference type="ARBA" id="ARBA00010996"/>
    </source>
</evidence>
<dbReference type="InterPro" id="IPR036249">
    <property type="entry name" value="Thioredoxin-like_sf"/>
</dbReference>
<dbReference type="Pfam" id="PF02630">
    <property type="entry name" value="SCO1-SenC"/>
    <property type="match status" value="1"/>
</dbReference>
<feature type="chain" id="PRO_5045425179" evidence="2">
    <location>
        <begin position="18"/>
        <end position="197"/>
    </location>
</feature>
<organism evidence="3 4">
    <name type="scientific">Bdellovibrio reynosensis</name>
    <dbReference type="NCBI Taxonomy" id="2835041"/>
    <lineage>
        <taxon>Bacteria</taxon>
        <taxon>Pseudomonadati</taxon>
        <taxon>Bdellovibrionota</taxon>
        <taxon>Bdellovibrionia</taxon>
        <taxon>Bdellovibrionales</taxon>
        <taxon>Pseudobdellovibrionaceae</taxon>
        <taxon>Bdellovibrio</taxon>
    </lineage>
</organism>
<evidence type="ECO:0000313" key="3">
    <source>
        <dbReference type="EMBL" id="UOF01535.1"/>
    </source>
</evidence>
<dbReference type="PANTHER" id="PTHR12151">
    <property type="entry name" value="ELECTRON TRANSPORT PROTIN SCO1/SENC FAMILY MEMBER"/>
    <property type="match status" value="1"/>
</dbReference>
<accession>A0ABY4C9B5</accession>
<name>A0ABY4C9B5_9BACT</name>
<proteinExistence type="inferred from homology"/>
<dbReference type="EMBL" id="CP093442">
    <property type="protein sequence ID" value="UOF01535.1"/>
    <property type="molecule type" value="Genomic_DNA"/>
</dbReference>
<dbReference type="Proteomes" id="UP000830116">
    <property type="component" value="Chromosome"/>
</dbReference>
<reference evidence="3" key="1">
    <citation type="submission" date="2022-03" db="EMBL/GenBank/DDBJ databases">
        <title>Genome Identification and Characterization of new species Bdellovibrio reynosense LBG001 sp. nov. from a Mexico soil sample.</title>
        <authorList>
            <person name="Camilli A."/>
            <person name="Ajao Y."/>
            <person name="Guo X."/>
        </authorList>
    </citation>
    <scope>NUCLEOTIDE SEQUENCE</scope>
    <source>
        <strain evidence="3">LBG001</strain>
    </source>
</reference>
<dbReference type="InterPro" id="IPR003782">
    <property type="entry name" value="SCO1/SenC"/>
</dbReference>
<sequence length="197" mass="22620">MKKVILLMMYISLPLWAHEEHQHHHQDHDEMESAKAQTGMSLYQFDSKWIDKNGKEFELKSLKGEPRIVSMLYTRCLTACPLLVNEVSEVIKKLPEAKKNISVTLFSFDSEKETPETMKDFLKKRNLPENWQVFKSDSSTVAELAAALGVRYKKLKSGEYIHSNAIYLLNEKGEVIAQKEGLNTSNAEFVKAITKTR</sequence>
<protein>
    <submittedName>
        <fullName evidence="3">SCO family protein</fullName>
    </submittedName>
</protein>
<dbReference type="PANTHER" id="PTHR12151:SF8">
    <property type="entry name" value="THIOREDOXIN DOMAIN-CONTAINING PROTEIN"/>
    <property type="match status" value="1"/>
</dbReference>
<dbReference type="CDD" id="cd02968">
    <property type="entry name" value="SCO"/>
    <property type="match status" value="1"/>
</dbReference>
<gene>
    <name evidence="3" type="ORF">MNR06_01025</name>
</gene>
<evidence type="ECO:0000256" key="2">
    <source>
        <dbReference type="SAM" id="SignalP"/>
    </source>
</evidence>
<comment type="similarity">
    <text evidence="1">Belongs to the SCO1/2 family.</text>
</comment>
<keyword evidence="4" id="KW-1185">Reference proteome</keyword>
<feature type="signal peptide" evidence="2">
    <location>
        <begin position="1"/>
        <end position="17"/>
    </location>
</feature>
<dbReference type="SUPFAM" id="SSF52833">
    <property type="entry name" value="Thioredoxin-like"/>
    <property type="match status" value="1"/>
</dbReference>
<keyword evidence="2" id="KW-0732">Signal</keyword>